<evidence type="ECO:0000313" key="1">
    <source>
        <dbReference type="EMBL" id="VFA96580.1"/>
    </source>
</evidence>
<reference evidence="1 2" key="1">
    <citation type="submission" date="2019-02" db="EMBL/GenBank/DDBJ databases">
        <authorList>
            <consortium name="Pathogen Informatics"/>
        </authorList>
    </citation>
    <scope>NUCLEOTIDE SEQUENCE [LARGE SCALE GENOMIC DNA]</scope>
    <source>
        <strain evidence="1 2">3012STDY6756504</strain>
    </source>
</reference>
<accession>A0A4U8VSL4</accession>
<dbReference type="Proteomes" id="UP000290439">
    <property type="component" value="Chromosome"/>
</dbReference>
<gene>
    <name evidence="1" type="ORF">NCTC10797_00333</name>
</gene>
<sequence>MGLGGVHHAHSVHEMTDISTRAAVMRAHGAANADGHLPAVW</sequence>
<dbReference type="EMBL" id="LR215973">
    <property type="protein sequence ID" value="VFA96580.1"/>
    <property type="molecule type" value="Genomic_DNA"/>
</dbReference>
<protein>
    <submittedName>
        <fullName evidence="1">Uncharacterized protein</fullName>
    </submittedName>
</protein>
<evidence type="ECO:0000313" key="2">
    <source>
        <dbReference type="Proteomes" id="UP000290439"/>
    </source>
</evidence>
<dbReference type="AlphaFoldDB" id="A0A4U8VSL4"/>
<proteinExistence type="predicted"/>
<name>A0A4U8VSL4_9NOCA</name>
<organism evidence="1 2">
    <name type="scientific">Nocardia cyriacigeorgica</name>
    <dbReference type="NCBI Taxonomy" id="135487"/>
    <lineage>
        <taxon>Bacteria</taxon>
        <taxon>Bacillati</taxon>
        <taxon>Actinomycetota</taxon>
        <taxon>Actinomycetes</taxon>
        <taxon>Mycobacteriales</taxon>
        <taxon>Nocardiaceae</taxon>
        <taxon>Nocardia</taxon>
    </lineage>
</organism>